<dbReference type="REBASE" id="86331">
    <property type="entry name" value="M.Msc457ORF1231P"/>
</dbReference>
<dbReference type="PRINTS" id="PR00506">
    <property type="entry name" value="D21N6MTFRASE"/>
</dbReference>
<dbReference type="EC" id="2.1.1.72" evidence="1"/>
<reference evidence="7" key="3">
    <citation type="submission" date="2022-06" db="EMBL/GenBank/DDBJ databases">
        <title>Resources to Facilitate Use of the Altered Schaedler Flora (ASF) Mouse Model to Study Microbiome Function.</title>
        <authorList>
            <person name="Proctor A."/>
            <person name="Parvinroo S."/>
            <person name="Richie T."/>
            <person name="Jia X."/>
            <person name="Lee S.T.M."/>
            <person name="Karp P.D."/>
            <person name="Paley S."/>
            <person name="Kostic A.D."/>
            <person name="Pierre J.F."/>
            <person name="Wannemuehler M.J."/>
            <person name="Phillips G.J."/>
        </authorList>
    </citation>
    <scope>NUCLEOTIDE SEQUENCE</scope>
    <source>
        <strain evidence="7">ASF457</strain>
    </source>
</reference>
<comment type="catalytic activity">
    <reaction evidence="5">
        <text>a 2'-deoxyadenosine in DNA + S-adenosyl-L-methionine = an N(6)-methyl-2'-deoxyadenosine in DNA + S-adenosyl-L-homocysteine + H(+)</text>
        <dbReference type="Rhea" id="RHEA:15197"/>
        <dbReference type="Rhea" id="RHEA-COMP:12418"/>
        <dbReference type="Rhea" id="RHEA-COMP:12419"/>
        <dbReference type="ChEBI" id="CHEBI:15378"/>
        <dbReference type="ChEBI" id="CHEBI:57856"/>
        <dbReference type="ChEBI" id="CHEBI:59789"/>
        <dbReference type="ChEBI" id="CHEBI:90615"/>
        <dbReference type="ChEBI" id="CHEBI:90616"/>
        <dbReference type="EC" id="2.1.1.72"/>
    </reaction>
</comment>
<reference evidence="7" key="1">
    <citation type="journal article" date="2014" name="Genome Announc.">
        <title>Draft genome sequences of the altered schaedler flora, a defined bacterial community from gnotobiotic mice.</title>
        <authorList>
            <person name="Wannemuehler M.J."/>
            <person name="Overstreet A.M."/>
            <person name="Ward D.V."/>
            <person name="Phillips G.J."/>
        </authorList>
    </citation>
    <scope>NUCLEOTIDE SEQUENCE</scope>
    <source>
        <strain evidence="7">ASF457</strain>
    </source>
</reference>
<dbReference type="eggNOG" id="COG0863">
    <property type="taxonomic scope" value="Bacteria"/>
</dbReference>
<dbReference type="GO" id="GO:0003677">
    <property type="term" value="F:DNA binding"/>
    <property type="evidence" value="ECO:0007669"/>
    <property type="project" value="InterPro"/>
</dbReference>
<evidence type="ECO:0000256" key="5">
    <source>
        <dbReference type="ARBA" id="ARBA00047942"/>
    </source>
</evidence>
<reference evidence="7" key="2">
    <citation type="submission" date="2022-05" db="EMBL/GenBank/DDBJ databases">
        <authorList>
            <person name="Proctor A.L."/>
            <person name="Phillips G.J."/>
            <person name="Wannemuehler M.J."/>
        </authorList>
    </citation>
    <scope>NUCLEOTIDE SEQUENCE</scope>
    <source>
        <strain evidence="7">ASF457</strain>
    </source>
</reference>
<evidence type="ECO:0000256" key="1">
    <source>
        <dbReference type="ARBA" id="ARBA00011900"/>
    </source>
</evidence>
<dbReference type="RefSeq" id="WP_023276062.1">
    <property type="nucleotide sequence ID" value="NZ_CP097562.1"/>
</dbReference>
<protein>
    <recommendedName>
        <fullName evidence="1">site-specific DNA-methyltransferase (adenine-specific)</fullName>
        <ecNumber evidence="1">2.1.1.72</ecNumber>
    </recommendedName>
</protein>
<evidence type="ECO:0000256" key="3">
    <source>
        <dbReference type="ARBA" id="ARBA00022679"/>
    </source>
</evidence>
<proteinExistence type="predicted"/>
<keyword evidence="4" id="KW-0949">S-adenosyl-L-methionine</keyword>
<dbReference type="KEGG" id="msch:N508_001781"/>
<dbReference type="GO" id="GO:0009007">
    <property type="term" value="F:site-specific DNA-methyltransferase (adenine-specific) activity"/>
    <property type="evidence" value="ECO:0007669"/>
    <property type="project" value="UniProtKB-EC"/>
</dbReference>
<evidence type="ECO:0000259" key="6">
    <source>
        <dbReference type="Pfam" id="PF01555"/>
    </source>
</evidence>
<feature type="domain" description="DNA methylase N-4/N-6" evidence="6">
    <location>
        <begin position="73"/>
        <end position="219"/>
    </location>
</feature>
<dbReference type="EMBL" id="CP097562">
    <property type="protein sequence ID" value="USF24692.1"/>
    <property type="molecule type" value="Genomic_DNA"/>
</dbReference>
<evidence type="ECO:0000256" key="2">
    <source>
        <dbReference type="ARBA" id="ARBA00022603"/>
    </source>
</evidence>
<evidence type="ECO:0000313" key="8">
    <source>
        <dbReference type="Proteomes" id="UP000017429"/>
    </source>
</evidence>
<dbReference type="Pfam" id="PF01555">
    <property type="entry name" value="N6_N4_Mtase"/>
    <property type="match status" value="1"/>
</dbReference>
<organism evidence="7 8">
    <name type="scientific">Mucispirillum schaedleri ASF457</name>
    <dbReference type="NCBI Taxonomy" id="1379858"/>
    <lineage>
        <taxon>Bacteria</taxon>
        <taxon>Pseudomonadati</taxon>
        <taxon>Deferribacterota</taxon>
        <taxon>Deferribacteres</taxon>
        <taxon>Deferribacterales</taxon>
        <taxon>Mucispirillaceae</taxon>
        <taxon>Mucispirillum</taxon>
    </lineage>
</organism>
<keyword evidence="8" id="KW-1185">Reference proteome</keyword>
<evidence type="ECO:0000313" key="7">
    <source>
        <dbReference type="EMBL" id="USF24692.1"/>
    </source>
</evidence>
<dbReference type="Gene3D" id="3.40.50.150">
    <property type="entry name" value="Vaccinia Virus protein VP39"/>
    <property type="match status" value="1"/>
</dbReference>
<gene>
    <name evidence="7" type="ORF">N508_001781</name>
</gene>
<dbReference type="GO" id="GO:0008170">
    <property type="term" value="F:N-methyltransferase activity"/>
    <property type="evidence" value="ECO:0007669"/>
    <property type="project" value="InterPro"/>
</dbReference>
<name>V2PZ45_9BACT</name>
<sequence>MNSIWKSENNIKINQKNKYNGIDLLDNLKENSVKVFFFDPQYRGILNKLSYGNEGVSRGRARSSLPQMSEVLIYEFISKIEKVLMPSGYLFLWVDKFHLVEGVSSWFGNISTLSLVDMITWNKEKMGMGYRTRRQAEYLVVIQKEPKKAKSTWTIHNIPDIWSEKVEKRHPHSKPINLQKKLIEATTCEGDIVCDPASGGYSVLECCIDLNRTFIGCDLVFGEDNYIVTR</sequence>
<dbReference type="Proteomes" id="UP000017429">
    <property type="component" value="Chromosome"/>
</dbReference>
<dbReference type="GO" id="GO:0032259">
    <property type="term" value="P:methylation"/>
    <property type="evidence" value="ECO:0007669"/>
    <property type="project" value="UniProtKB-KW"/>
</dbReference>
<dbReference type="OrthoDB" id="9816043at2"/>
<dbReference type="AlphaFoldDB" id="V2PZ45"/>
<accession>V2PZ45</accession>
<dbReference type="InterPro" id="IPR002941">
    <property type="entry name" value="DNA_methylase_N4/N6"/>
</dbReference>
<evidence type="ECO:0000256" key="4">
    <source>
        <dbReference type="ARBA" id="ARBA00022691"/>
    </source>
</evidence>
<dbReference type="SUPFAM" id="SSF53335">
    <property type="entry name" value="S-adenosyl-L-methionine-dependent methyltransferases"/>
    <property type="match status" value="1"/>
</dbReference>
<keyword evidence="2" id="KW-0489">Methyltransferase</keyword>
<keyword evidence="3" id="KW-0808">Transferase</keyword>
<dbReference type="InterPro" id="IPR029063">
    <property type="entry name" value="SAM-dependent_MTases_sf"/>
</dbReference>
<dbReference type="InterPro" id="IPR002295">
    <property type="entry name" value="N4/N6-MTase_EcoPI_Mod-like"/>
</dbReference>